<dbReference type="AlphaFoldDB" id="X6MCV4"/>
<proteinExistence type="predicted"/>
<comment type="caution">
    <text evidence="1">The sequence shown here is derived from an EMBL/GenBank/DDBJ whole genome shotgun (WGS) entry which is preliminary data.</text>
</comment>
<organism evidence="1 2">
    <name type="scientific">Reticulomyxa filosa</name>
    <dbReference type="NCBI Taxonomy" id="46433"/>
    <lineage>
        <taxon>Eukaryota</taxon>
        <taxon>Sar</taxon>
        <taxon>Rhizaria</taxon>
        <taxon>Retaria</taxon>
        <taxon>Foraminifera</taxon>
        <taxon>Monothalamids</taxon>
        <taxon>Reticulomyxidae</taxon>
        <taxon>Reticulomyxa</taxon>
    </lineage>
</organism>
<evidence type="ECO:0000313" key="1">
    <source>
        <dbReference type="EMBL" id="ETO11481.1"/>
    </source>
</evidence>
<dbReference type="EMBL" id="ASPP01022430">
    <property type="protein sequence ID" value="ETO11481.1"/>
    <property type="molecule type" value="Genomic_DNA"/>
</dbReference>
<accession>X6MCV4</accession>
<protein>
    <submittedName>
        <fullName evidence="1">Uncharacterized protein</fullName>
    </submittedName>
</protein>
<dbReference type="Proteomes" id="UP000023152">
    <property type="component" value="Unassembled WGS sequence"/>
</dbReference>
<reference evidence="1 2" key="1">
    <citation type="journal article" date="2013" name="Curr. Biol.">
        <title>The Genome of the Foraminiferan Reticulomyxa filosa.</title>
        <authorList>
            <person name="Glockner G."/>
            <person name="Hulsmann N."/>
            <person name="Schleicher M."/>
            <person name="Noegel A.A."/>
            <person name="Eichinger L."/>
            <person name="Gallinger C."/>
            <person name="Pawlowski J."/>
            <person name="Sierra R."/>
            <person name="Euteneuer U."/>
            <person name="Pillet L."/>
            <person name="Moustafa A."/>
            <person name="Platzer M."/>
            <person name="Groth M."/>
            <person name="Szafranski K."/>
            <person name="Schliwa M."/>
        </authorList>
    </citation>
    <scope>NUCLEOTIDE SEQUENCE [LARGE SCALE GENOMIC DNA]</scope>
</reference>
<keyword evidence="2" id="KW-1185">Reference proteome</keyword>
<evidence type="ECO:0000313" key="2">
    <source>
        <dbReference type="Proteomes" id="UP000023152"/>
    </source>
</evidence>
<gene>
    <name evidence="1" type="ORF">RFI_25895</name>
</gene>
<feature type="non-terminal residue" evidence="1">
    <location>
        <position position="1"/>
    </location>
</feature>
<sequence length="97" mass="11695">NISVFDLNTFQFIKYHTLSTDYYIGRHCFVSTSENRQVQEMMKINQEKDKQNYQMLLFCRNTGLSIKYDDEDSIFQFHQLPVCDNISLFNIVFELYK</sequence>
<name>X6MCV4_RETFI</name>